<keyword evidence="2" id="KW-1185">Reference proteome</keyword>
<evidence type="ECO:0000313" key="1">
    <source>
        <dbReference type="EMBL" id="KAG7047261.1"/>
    </source>
</evidence>
<comment type="caution">
    <text evidence="1">The sequence shown here is derived from an EMBL/GenBank/DDBJ whole genome shotgun (WGS) entry which is preliminary data.</text>
</comment>
<proteinExistence type="predicted"/>
<name>A0A9P7UAH8_9PEZI</name>
<dbReference type="AlphaFoldDB" id="A0A9P7UAH8"/>
<evidence type="ECO:0000313" key="2">
    <source>
        <dbReference type="Proteomes" id="UP000699042"/>
    </source>
</evidence>
<accession>A0A9P7UAH8</accession>
<sequence length="38" mass="4431">MDCVRGLDELWLMACAKSPTNACKLLHGRKYRGRVHDW</sequence>
<dbReference type="EMBL" id="JAESDN010000007">
    <property type="protein sequence ID" value="KAG7047261.1"/>
    <property type="molecule type" value="Genomic_DNA"/>
</dbReference>
<gene>
    <name evidence="1" type="ORF">JMJ77_010615</name>
</gene>
<organism evidence="1 2">
    <name type="scientific">Colletotrichum scovillei</name>
    <dbReference type="NCBI Taxonomy" id="1209932"/>
    <lineage>
        <taxon>Eukaryota</taxon>
        <taxon>Fungi</taxon>
        <taxon>Dikarya</taxon>
        <taxon>Ascomycota</taxon>
        <taxon>Pezizomycotina</taxon>
        <taxon>Sordariomycetes</taxon>
        <taxon>Hypocreomycetidae</taxon>
        <taxon>Glomerellales</taxon>
        <taxon>Glomerellaceae</taxon>
        <taxon>Colletotrichum</taxon>
        <taxon>Colletotrichum acutatum species complex</taxon>
    </lineage>
</organism>
<protein>
    <submittedName>
        <fullName evidence="1">Uncharacterized protein</fullName>
    </submittedName>
</protein>
<reference evidence="1" key="1">
    <citation type="submission" date="2021-05" db="EMBL/GenBank/DDBJ databases">
        <title>Comparative genomics of three Colletotrichum scovillei strains and genetic complementation revealed genes involved fungal growth and virulence on chili pepper.</title>
        <authorList>
            <person name="Hsieh D.-K."/>
            <person name="Chuang S.-C."/>
            <person name="Chen C.-Y."/>
            <person name="Chao Y.-T."/>
            <person name="Lu M.-Y.J."/>
            <person name="Lee M.-H."/>
            <person name="Shih M.-C."/>
        </authorList>
    </citation>
    <scope>NUCLEOTIDE SEQUENCE</scope>
    <source>
        <strain evidence="1">Coll-153</strain>
    </source>
</reference>
<dbReference type="Proteomes" id="UP000699042">
    <property type="component" value="Unassembled WGS sequence"/>
</dbReference>